<evidence type="ECO:0000259" key="8">
    <source>
        <dbReference type="Pfam" id="PF00482"/>
    </source>
</evidence>
<dbReference type="PRINTS" id="PR00812">
    <property type="entry name" value="BCTERIALGSPF"/>
</dbReference>
<keyword evidence="3" id="KW-1003">Cell membrane</keyword>
<evidence type="ECO:0000313" key="9">
    <source>
        <dbReference type="EMBL" id="KZS40911.1"/>
    </source>
</evidence>
<evidence type="ECO:0000256" key="3">
    <source>
        <dbReference type="ARBA" id="ARBA00022475"/>
    </source>
</evidence>
<evidence type="ECO:0000256" key="2">
    <source>
        <dbReference type="ARBA" id="ARBA00005745"/>
    </source>
</evidence>
<dbReference type="GO" id="GO:0005886">
    <property type="term" value="C:plasma membrane"/>
    <property type="evidence" value="ECO:0007669"/>
    <property type="project" value="UniProtKB-SubCell"/>
</dbReference>
<dbReference type="PANTHER" id="PTHR30012:SF0">
    <property type="entry name" value="TYPE II SECRETION SYSTEM PROTEIN F-RELATED"/>
    <property type="match status" value="1"/>
</dbReference>
<sequence length="376" mass="42703">MGIKIANTKKQKQNQSSFDISSVLTKEITLFGNAFNSKKKEQWYAELSVLQKSGIDLKSGLELLSETQKKEKDRVLMSTMTQQLIDGSSFSDILKNNSSFSDYEYYAIKIGEQTGQLAQISLELSEFYKRKNDLRREIVAALTYPIIVLCTALLVIFFMLRYVVPMFVDIFKQNNVDLPNITKAIINFSNFMGEYGILLLGIFTIGIILLAFISKKTWYRKFIGKMQLKIPILGNYFRKIYMAQFTQALSLLTSAKVPMVDSIDLVKNMINFYPLQEGLQNTNDAVIAGGKLSTSFAQNPVFDKKMIAMIRVAEETNQTEFIFQKLNEQYNQQVKHQSQVISNVLNPLLTIIVGIIVGVILIAMYLPMFRLSSVIG</sequence>
<dbReference type="Pfam" id="PF00482">
    <property type="entry name" value="T2SSF"/>
    <property type="match status" value="2"/>
</dbReference>
<dbReference type="STRING" id="1642818.AWE51_24215"/>
<dbReference type="Proteomes" id="UP000076715">
    <property type="component" value="Unassembled WGS sequence"/>
</dbReference>
<feature type="transmembrane region" description="Helical" evidence="7">
    <location>
        <begin position="195"/>
        <end position="213"/>
    </location>
</feature>
<dbReference type="RefSeq" id="WP_066313314.1">
    <property type="nucleotide sequence ID" value="NZ_LQRT01000010.1"/>
</dbReference>
<name>A0A163AZ17_9FLAO</name>
<keyword evidence="6 7" id="KW-0472">Membrane</keyword>
<evidence type="ECO:0000256" key="5">
    <source>
        <dbReference type="ARBA" id="ARBA00022989"/>
    </source>
</evidence>
<feature type="transmembrane region" description="Helical" evidence="7">
    <location>
        <begin position="344"/>
        <end position="366"/>
    </location>
</feature>
<feature type="domain" description="Type II secretion system protein GspF" evidence="8">
    <location>
        <begin position="44"/>
        <end position="165"/>
    </location>
</feature>
<feature type="domain" description="Type II secretion system protein GspF" evidence="8">
    <location>
        <begin position="245"/>
        <end position="367"/>
    </location>
</feature>
<comment type="subcellular location">
    <subcellularLocation>
        <location evidence="1">Cell membrane</location>
        <topology evidence="1">Multi-pass membrane protein</topology>
    </subcellularLocation>
</comment>
<evidence type="ECO:0000256" key="6">
    <source>
        <dbReference type="ARBA" id="ARBA00023136"/>
    </source>
</evidence>
<dbReference type="EMBL" id="LQRT01000010">
    <property type="protein sequence ID" value="KZS40911.1"/>
    <property type="molecule type" value="Genomic_DNA"/>
</dbReference>
<keyword evidence="5 7" id="KW-1133">Transmembrane helix</keyword>
<dbReference type="Gene3D" id="1.20.81.30">
    <property type="entry name" value="Type II secretion system (T2SS), domain F"/>
    <property type="match status" value="2"/>
</dbReference>
<accession>A0A163AZ17</accession>
<keyword evidence="10" id="KW-1185">Reference proteome</keyword>
<evidence type="ECO:0000256" key="4">
    <source>
        <dbReference type="ARBA" id="ARBA00022692"/>
    </source>
</evidence>
<dbReference type="OrthoDB" id="1523422at2"/>
<dbReference type="PANTHER" id="PTHR30012">
    <property type="entry name" value="GENERAL SECRETION PATHWAY PROTEIN"/>
    <property type="match status" value="1"/>
</dbReference>
<organism evidence="9 10">
    <name type="scientific">Aquimarina aggregata</name>
    <dbReference type="NCBI Taxonomy" id="1642818"/>
    <lineage>
        <taxon>Bacteria</taxon>
        <taxon>Pseudomonadati</taxon>
        <taxon>Bacteroidota</taxon>
        <taxon>Flavobacteriia</taxon>
        <taxon>Flavobacteriales</taxon>
        <taxon>Flavobacteriaceae</taxon>
        <taxon>Aquimarina</taxon>
    </lineage>
</organism>
<dbReference type="InterPro" id="IPR018076">
    <property type="entry name" value="T2SS_GspF_dom"/>
</dbReference>
<evidence type="ECO:0000313" key="10">
    <source>
        <dbReference type="Proteomes" id="UP000076715"/>
    </source>
</evidence>
<dbReference type="AlphaFoldDB" id="A0A163AZ17"/>
<evidence type="ECO:0000256" key="7">
    <source>
        <dbReference type="SAM" id="Phobius"/>
    </source>
</evidence>
<evidence type="ECO:0000256" key="1">
    <source>
        <dbReference type="ARBA" id="ARBA00004651"/>
    </source>
</evidence>
<gene>
    <name evidence="9" type="ORF">AWE51_24215</name>
</gene>
<comment type="similarity">
    <text evidence="2">Belongs to the GSP F family.</text>
</comment>
<keyword evidence="4 7" id="KW-0812">Transmembrane</keyword>
<dbReference type="InterPro" id="IPR003004">
    <property type="entry name" value="GspF/PilC"/>
</dbReference>
<protein>
    <submittedName>
        <fullName evidence="9">General secretion pathway protein GspF</fullName>
    </submittedName>
</protein>
<feature type="transmembrane region" description="Helical" evidence="7">
    <location>
        <begin position="138"/>
        <end position="160"/>
    </location>
</feature>
<comment type="caution">
    <text evidence="9">The sequence shown here is derived from an EMBL/GenBank/DDBJ whole genome shotgun (WGS) entry which is preliminary data.</text>
</comment>
<reference evidence="9 10" key="1">
    <citation type="submission" date="2016-01" db="EMBL/GenBank/DDBJ databases">
        <title>The draft genome sequence of Aquimarina sp. RZW4-3-2.</title>
        <authorList>
            <person name="Wang Y."/>
        </authorList>
    </citation>
    <scope>NUCLEOTIDE SEQUENCE [LARGE SCALE GENOMIC DNA]</scope>
    <source>
        <strain evidence="9 10">RZW4-3-2</strain>
    </source>
</reference>
<proteinExistence type="inferred from homology"/>
<dbReference type="InterPro" id="IPR042094">
    <property type="entry name" value="T2SS_GspF_sf"/>
</dbReference>